<name>A0ABD6S7C7_BACTU</name>
<proteinExistence type="predicted"/>
<accession>A0ABD6S7C7</accession>
<evidence type="ECO:0000313" key="1">
    <source>
        <dbReference type="EMBL" id="PER55710.1"/>
    </source>
</evidence>
<evidence type="ECO:0000313" key="2">
    <source>
        <dbReference type="Proteomes" id="UP000219897"/>
    </source>
</evidence>
<protein>
    <submittedName>
        <fullName evidence="1">Uncharacterized protein</fullName>
    </submittedName>
</protein>
<comment type="caution">
    <text evidence="1">The sequence shown here is derived from an EMBL/GenBank/DDBJ whole genome shotgun (WGS) entry which is preliminary data.</text>
</comment>
<organism evidence="1 2">
    <name type="scientific">Bacillus thuringiensis</name>
    <dbReference type="NCBI Taxonomy" id="1428"/>
    <lineage>
        <taxon>Bacteria</taxon>
        <taxon>Bacillati</taxon>
        <taxon>Bacillota</taxon>
        <taxon>Bacilli</taxon>
        <taxon>Bacillales</taxon>
        <taxon>Bacillaceae</taxon>
        <taxon>Bacillus</taxon>
        <taxon>Bacillus cereus group</taxon>
    </lineage>
</organism>
<gene>
    <name evidence="1" type="ORF">CN495_08125</name>
</gene>
<sequence length="150" mass="16891">MWNKVEEVKNTLLQEQLVILVGSNEVQRASAYHSLTKGIKREEKAVISVDCEDREVPLYEPAPIYLYGGAVTVSDYIRWVKTFGYGCTAILNPNVDAYRVFKQQWIERPASGLVLMDTQTYREVVSTKDDSGTIVVELDRSGAFGFVHAV</sequence>
<dbReference type="Proteomes" id="UP000219897">
    <property type="component" value="Unassembled WGS sequence"/>
</dbReference>
<reference evidence="1 2" key="1">
    <citation type="submission" date="2017-09" db="EMBL/GenBank/DDBJ databases">
        <title>Large-scale bioinformatics analysis of Bacillus genomes uncovers conserved roles of natural products in bacterial physiology.</title>
        <authorList>
            <consortium name="Agbiome Team Llc"/>
            <person name="Bleich R.M."/>
            <person name="Kirk G.J."/>
            <person name="Santa Maria K.C."/>
            <person name="Allen S.E."/>
            <person name="Farag S."/>
            <person name="Shank E.A."/>
            <person name="Bowers A."/>
        </authorList>
    </citation>
    <scope>NUCLEOTIDE SEQUENCE [LARGE SCALE GENOMIC DNA]</scope>
    <source>
        <strain evidence="1 2">AFS005140</strain>
    </source>
</reference>
<dbReference type="AlphaFoldDB" id="A0ABD6S7C7"/>
<dbReference type="EMBL" id="NTYF01000023">
    <property type="protein sequence ID" value="PER55710.1"/>
    <property type="molecule type" value="Genomic_DNA"/>
</dbReference>
<dbReference type="RefSeq" id="WP_098317050.1">
    <property type="nucleotide sequence ID" value="NZ_NTYF01000023.1"/>
</dbReference>